<evidence type="ECO:0000313" key="2">
    <source>
        <dbReference type="EMBL" id="CUS44102.1"/>
    </source>
</evidence>
<sequence length="152" mass="16587">MGEPMRGLAVKDMSIGMMLDGLFNITRDFDMQTQPHLLLLQKTMVMVEGVATSLDPDINLWDSAAPFVREWIRTELGPEAAVADRIITDLRTLARLPDLIRNIELRYPSPGGAPPAPPLKEIEVVRIGGGWRYVAVAVASALAAVAATLLVR</sequence>
<dbReference type="EMBL" id="CZQE01000112">
    <property type="protein sequence ID" value="CUS44102.1"/>
    <property type="molecule type" value="Genomic_DNA"/>
</dbReference>
<protein>
    <submittedName>
        <fullName evidence="2">Ubiquinone biosynthesis monooxygenase UbiB</fullName>
    </submittedName>
</protein>
<organism evidence="2">
    <name type="scientific">hydrothermal vent metagenome</name>
    <dbReference type="NCBI Taxonomy" id="652676"/>
    <lineage>
        <taxon>unclassified sequences</taxon>
        <taxon>metagenomes</taxon>
        <taxon>ecological metagenomes</taxon>
    </lineage>
</organism>
<keyword evidence="2" id="KW-0560">Oxidoreductase</keyword>
<gene>
    <name evidence="2" type="ORF">MGWOODY_Smn2776</name>
</gene>
<proteinExistence type="predicted"/>
<feature type="transmembrane region" description="Helical" evidence="1">
    <location>
        <begin position="130"/>
        <end position="151"/>
    </location>
</feature>
<keyword evidence="2" id="KW-0503">Monooxygenase</keyword>
<evidence type="ECO:0000256" key="1">
    <source>
        <dbReference type="SAM" id="Phobius"/>
    </source>
</evidence>
<name>A0A170PNF7_9ZZZZ</name>
<keyword evidence="1" id="KW-0472">Membrane</keyword>
<accession>A0A170PNF7</accession>
<keyword evidence="2" id="KW-0830">Ubiquinone</keyword>
<keyword evidence="1" id="KW-1133">Transmembrane helix</keyword>
<keyword evidence="1" id="KW-0812">Transmembrane</keyword>
<dbReference type="GO" id="GO:0004497">
    <property type="term" value="F:monooxygenase activity"/>
    <property type="evidence" value="ECO:0007669"/>
    <property type="project" value="UniProtKB-KW"/>
</dbReference>
<reference evidence="2" key="1">
    <citation type="submission" date="2015-10" db="EMBL/GenBank/DDBJ databases">
        <authorList>
            <person name="Gilbert D.G."/>
        </authorList>
    </citation>
    <scope>NUCLEOTIDE SEQUENCE</scope>
</reference>
<dbReference type="AlphaFoldDB" id="A0A170PNF7"/>